<dbReference type="STRING" id="1430326.B8W66_22500"/>
<dbReference type="PANTHER" id="PTHR42951:SF17">
    <property type="entry name" value="METALLO-BETA-LACTAMASE DOMAIN-CONTAINING PROTEIN"/>
    <property type="match status" value="1"/>
</dbReference>
<dbReference type="EMBL" id="NCXP01000052">
    <property type="protein sequence ID" value="OSC36752.1"/>
    <property type="molecule type" value="Genomic_DNA"/>
</dbReference>
<reference evidence="2 3" key="1">
    <citation type="submission" date="2017-04" db="EMBL/GenBank/DDBJ databases">
        <title>The new phylogeny of genus Mycobacterium.</title>
        <authorList>
            <person name="Tortoli E."/>
            <person name="Trovato A."/>
            <person name="Cirillo D.M."/>
        </authorList>
    </citation>
    <scope>NUCLEOTIDE SEQUENCE [LARGE SCALE GENOMIC DNA]</scope>
    <source>
        <strain evidence="2 3">TBL 1200985</strain>
    </source>
</reference>
<proteinExistence type="predicted"/>
<evidence type="ECO:0000313" key="3">
    <source>
        <dbReference type="Proteomes" id="UP000193247"/>
    </source>
</evidence>
<dbReference type="Proteomes" id="UP000193247">
    <property type="component" value="Unassembled WGS sequence"/>
</dbReference>
<organism evidence="2 3">
    <name type="scientific">Mycobacterium decipiens</name>
    <dbReference type="NCBI Taxonomy" id="1430326"/>
    <lineage>
        <taxon>Bacteria</taxon>
        <taxon>Bacillati</taxon>
        <taxon>Actinomycetota</taxon>
        <taxon>Actinomycetes</taxon>
        <taxon>Mycobacteriales</taxon>
        <taxon>Mycobacteriaceae</taxon>
        <taxon>Mycobacterium</taxon>
    </lineage>
</organism>
<dbReference type="AlphaFoldDB" id="A0A1X2LP21"/>
<accession>A0A1X2LP21</accession>
<dbReference type="PANTHER" id="PTHR42951">
    <property type="entry name" value="METALLO-BETA-LACTAMASE DOMAIN-CONTAINING"/>
    <property type="match status" value="1"/>
</dbReference>
<dbReference type="Pfam" id="PF00753">
    <property type="entry name" value="Lactamase_B"/>
    <property type="match status" value="1"/>
</dbReference>
<dbReference type="SUPFAM" id="SSF56281">
    <property type="entry name" value="Metallo-hydrolase/oxidoreductase"/>
    <property type="match status" value="1"/>
</dbReference>
<dbReference type="InterPro" id="IPR036866">
    <property type="entry name" value="RibonucZ/Hydroxyglut_hydro"/>
</dbReference>
<dbReference type="OrthoDB" id="2971563at2"/>
<evidence type="ECO:0000313" key="2">
    <source>
        <dbReference type="EMBL" id="OSC36752.1"/>
    </source>
</evidence>
<sequence>MSMRSGLQLLPVTDRVWCFRQRSYVCCSYAVLDAAGVVLVDAGMTSDAAPVLNGLALLDRAPADVHTILLTHWHNDHAAGAARLKTLSGASVHYHERERPYFTRRTARGGLLGWLSGQVPERGPLVLFRGLLSAATSTAIAADVLVRDGDLVLGQFRVVATPGHTPGHVAYFHEPTGVLFAGDALAVVGGKLRFMARPVTLDLETARASMAALVELPVRYVCPGHRRPLTEGVDEQLRSLEKRMLKTAWPLLG</sequence>
<gene>
    <name evidence="2" type="ORF">B8W66_22500</name>
</gene>
<feature type="domain" description="Metallo-beta-lactamase" evidence="1">
    <location>
        <begin position="25"/>
        <end position="225"/>
    </location>
</feature>
<dbReference type="SMART" id="SM00849">
    <property type="entry name" value="Lactamase_B"/>
    <property type="match status" value="1"/>
</dbReference>
<comment type="caution">
    <text evidence="2">The sequence shown here is derived from an EMBL/GenBank/DDBJ whole genome shotgun (WGS) entry which is preliminary data.</text>
</comment>
<name>A0A1X2LP21_9MYCO</name>
<keyword evidence="3" id="KW-1185">Reference proteome</keyword>
<dbReference type="InterPro" id="IPR050855">
    <property type="entry name" value="NDM-1-like"/>
</dbReference>
<dbReference type="Gene3D" id="3.60.15.10">
    <property type="entry name" value="Ribonuclease Z/Hydroxyacylglutathione hydrolase-like"/>
    <property type="match status" value="1"/>
</dbReference>
<protein>
    <recommendedName>
        <fullName evidence="1">Metallo-beta-lactamase domain-containing protein</fullName>
    </recommendedName>
</protein>
<evidence type="ECO:0000259" key="1">
    <source>
        <dbReference type="SMART" id="SM00849"/>
    </source>
</evidence>
<dbReference type="CDD" id="cd07721">
    <property type="entry name" value="yflN-like_MBL-fold"/>
    <property type="match status" value="1"/>
</dbReference>
<dbReference type="InterPro" id="IPR001279">
    <property type="entry name" value="Metallo-B-lactamas"/>
</dbReference>